<proteinExistence type="predicted"/>
<dbReference type="OrthoDB" id="1118427at2759"/>
<sequence length="159" mass="18715">MGSEWVSSPSSVTMVVNWLTGKRNNPIHGLQKAIDLLNKTVERIEQEEKFDLEKAAMYFEIAKQYHRANNKRGALLYIKLKVKMEETAQHCRDCQLLLHKELMLTEHSKMKVISDELLRKKLIWAERVEKKKKLIEALRLKPTHVFICFCSFLIMLTFI</sequence>
<dbReference type="AlphaFoldDB" id="A0A8T2CPE3"/>
<accession>A0A8T2CPE3</accession>
<evidence type="ECO:0000313" key="2">
    <source>
        <dbReference type="Proteomes" id="UP000694251"/>
    </source>
</evidence>
<gene>
    <name evidence="1" type="ORF">ISN44_As06g041650</name>
</gene>
<dbReference type="Proteomes" id="UP000694251">
    <property type="component" value="Chromosome 6"/>
</dbReference>
<evidence type="ECO:0000313" key="1">
    <source>
        <dbReference type="EMBL" id="KAG7600010.1"/>
    </source>
</evidence>
<protein>
    <submittedName>
        <fullName evidence="1">Uncharacterized protein</fullName>
    </submittedName>
</protein>
<organism evidence="1 2">
    <name type="scientific">Arabidopsis suecica</name>
    <name type="common">Swedish thale-cress</name>
    <name type="synonym">Cardaminopsis suecica</name>
    <dbReference type="NCBI Taxonomy" id="45249"/>
    <lineage>
        <taxon>Eukaryota</taxon>
        <taxon>Viridiplantae</taxon>
        <taxon>Streptophyta</taxon>
        <taxon>Embryophyta</taxon>
        <taxon>Tracheophyta</taxon>
        <taxon>Spermatophyta</taxon>
        <taxon>Magnoliopsida</taxon>
        <taxon>eudicotyledons</taxon>
        <taxon>Gunneridae</taxon>
        <taxon>Pentapetalae</taxon>
        <taxon>rosids</taxon>
        <taxon>malvids</taxon>
        <taxon>Brassicales</taxon>
        <taxon>Brassicaceae</taxon>
        <taxon>Camelineae</taxon>
        <taxon>Arabidopsis</taxon>
    </lineage>
</organism>
<reference evidence="1 2" key="1">
    <citation type="submission" date="2020-12" db="EMBL/GenBank/DDBJ databases">
        <title>Concerted genomic and epigenomic changes stabilize Arabidopsis allopolyploids.</title>
        <authorList>
            <person name="Chen Z."/>
        </authorList>
    </citation>
    <scope>NUCLEOTIDE SEQUENCE [LARGE SCALE GENOMIC DNA]</scope>
    <source>
        <strain evidence="1">As9502</strain>
        <tissue evidence="1">Leaf</tissue>
    </source>
</reference>
<comment type="caution">
    <text evidence="1">The sequence shown here is derived from an EMBL/GenBank/DDBJ whole genome shotgun (WGS) entry which is preliminary data.</text>
</comment>
<dbReference type="EMBL" id="JAEFBJ010000006">
    <property type="protein sequence ID" value="KAG7600010.1"/>
    <property type="molecule type" value="Genomic_DNA"/>
</dbReference>
<keyword evidence="2" id="KW-1185">Reference proteome</keyword>
<name>A0A8T2CPE3_ARASU</name>